<sequence length="48" mass="4976">MEADPARHGTAPCPGGRTRRMALAPGTGRLLPEARAALDTAESEFPAT</sequence>
<dbReference type="RefSeq" id="WP_185049079.1">
    <property type="nucleotide sequence ID" value="NZ_BAABIX010000048.1"/>
</dbReference>
<accession>A0A840NU17</accession>
<name>A0A840NU17_9ACTN</name>
<reference evidence="1 2" key="1">
    <citation type="submission" date="2020-08" db="EMBL/GenBank/DDBJ databases">
        <title>Genomic Encyclopedia of Type Strains, Phase IV (KMG-IV): sequencing the most valuable type-strain genomes for metagenomic binning, comparative biology and taxonomic classification.</title>
        <authorList>
            <person name="Goeker M."/>
        </authorList>
    </citation>
    <scope>NUCLEOTIDE SEQUENCE [LARGE SCALE GENOMIC DNA]</scope>
    <source>
        <strain evidence="1 2">DSM 45615</strain>
    </source>
</reference>
<proteinExistence type="predicted"/>
<dbReference type="EMBL" id="JACHGN010000004">
    <property type="protein sequence ID" value="MBB5132224.1"/>
    <property type="molecule type" value="Genomic_DNA"/>
</dbReference>
<keyword evidence="2" id="KW-1185">Reference proteome</keyword>
<protein>
    <submittedName>
        <fullName evidence="1">Uncharacterized protein</fullName>
    </submittedName>
</protein>
<comment type="caution">
    <text evidence="1">The sequence shown here is derived from an EMBL/GenBank/DDBJ whole genome shotgun (WGS) entry which is preliminary data.</text>
</comment>
<organism evidence="1 2">
    <name type="scientific">Thermocatellispora tengchongensis</name>
    <dbReference type="NCBI Taxonomy" id="1073253"/>
    <lineage>
        <taxon>Bacteria</taxon>
        <taxon>Bacillati</taxon>
        <taxon>Actinomycetota</taxon>
        <taxon>Actinomycetes</taxon>
        <taxon>Streptosporangiales</taxon>
        <taxon>Streptosporangiaceae</taxon>
        <taxon>Thermocatellispora</taxon>
    </lineage>
</organism>
<evidence type="ECO:0000313" key="1">
    <source>
        <dbReference type="EMBL" id="MBB5132224.1"/>
    </source>
</evidence>
<gene>
    <name evidence="1" type="ORF">HNP84_001940</name>
</gene>
<dbReference type="Proteomes" id="UP000578449">
    <property type="component" value="Unassembled WGS sequence"/>
</dbReference>
<evidence type="ECO:0000313" key="2">
    <source>
        <dbReference type="Proteomes" id="UP000578449"/>
    </source>
</evidence>
<dbReference type="AlphaFoldDB" id="A0A840NU17"/>